<dbReference type="Pfam" id="PF01108">
    <property type="entry name" value="Tissue_fac"/>
    <property type="match status" value="1"/>
</dbReference>
<dbReference type="PANTHER" id="PTHR20859">
    <property type="entry name" value="INTERFERON/INTERLEUKIN RECEPTOR"/>
    <property type="match status" value="1"/>
</dbReference>
<evidence type="ECO:0000256" key="2">
    <source>
        <dbReference type="SAM" id="SignalP"/>
    </source>
</evidence>
<organism evidence="4 5">
    <name type="scientific">Sander lucioperca</name>
    <name type="common">Pike-perch</name>
    <name type="synonym">Perca lucioperca</name>
    <dbReference type="NCBI Taxonomy" id="283035"/>
    <lineage>
        <taxon>Eukaryota</taxon>
        <taxon>Metazoa</taxon>
        <taxon>Chordata</taxon>
        <taxon>Craniata</taxon>
        <taxon>Vertebrata</taxon>
        <taxon>Euteleostomi</taxon>
        <taxon>Actinopterygii</taxon>
        <taxon>Neopterygii</taxon>
        <taxon>Teleostei</taxon>
        <taxon>Neoteleostei</taxon>
        <taxon>Acanthomorphata</taxon>
        <taxon>Eupercaria</taxon>
        <taxon>Perciformes</taxon>
        <taxon>Percoidei</taxon>
        <taxon>Percidae</taxon>
        <taxon>Luciopercinae</taxon>
        <taxon>Sander</taxon>
    </lineage>
</organism>
<feature type="signal peptide" evidence="2">
    <location>
        <begin position="1"/>
        <end position="17"/>
    </location>
</feature>
<proteinExistence type="predicted"/>
<dbReference type="Ensembl" id="ENSSLUT00000033815.1">
    <property type="protein sequence ID" value="ENSSLUP00000032780.1"/>
    <property type="gene ID" value="ENSSLUG00000014636.1"/>
</dbReference>
<sequence length="269" mass="29507">LWNFIVTVSSCAGVCVSLPAPSNVSISSFNMEHTLRFLPGLDTPSDTHFTVQIFSFRRNVWRPVAACSQLTAGQPCNLTREFKNPFFHYQARVQAYTATQTSPWTVSGQFQPLSDTVLGPPEVSVSGCGNCLLLHIRVPTTWGQLKDFYRGLILHVQRTRDGVQFTLSVPYKEEHMIAYLQPGVEYCVSVSVTSLSNTNPVSSQPHCAFTSPPPSRSSLHVVFGLLAAFCALGFLVTGLVIYGGQLSYELLRQCLPRTLVTDPTVCAGT</sequence>
<dbReference type="Proteomes" id="UP000694568">
    <property type="component" value="Unplaced"/>
</dbReference>
<dbReference type="InterPro" id="IPR003961">
    <property type="entry name" value="FN3_dom"/>
</dbReference>
<dbReference type="SUPFAM" id="SSF49265">
    <property type="entry name" value="Fibronectin type III"/>
    <property type="match status" value="2"/>
</dbReference>
<feature type="chain" id="PRO_5034257392" description="Fibronectin type-III domain-containing protein" evidence="2">
    <location>
        <begin position="18"/>
        <end position="269"/>
    </location>
</feature>
<dbReference type="GeneTree" id="ENSGT00940000157314"/>
<evidence type="ECO:0000313" key="5">
    <source>
        <dbReference type="Proteomes" id="UP000694568"/>
    </source>
</evidence>
<keyword evidence="2" id="KW-0732">Signal</keyword>
<dbReference type="InterPro" id="IPR013783">
    <property type="entry name" value="Ig-like_fold"/>
</dbReference>
<keyword evidence="5" id="KW-1185">Reference proteome</keyword>
<dbReference type="PANTHER" id="PTHR20859:SF53">
    <property type="entry name" value="INTERLEUKIN-22 RECEPTOR SUBUNIT ALPHA-1"/>
    <property type="match status" value="1"/>
</dbReference>
<protein>
    <recommendedName>
        <fullName evidence="3">Fibronectin type-III domain-containing protein</fullName>
    </recommendedName>
</protein>
<dbReference type="Gene3D" id="2.60.40.10">
    <property type="entry name" value="Immunoglobulins"/>
    <property type="match status" value="1"/>
</dbReference>
<evidence type="ECO:0000256" key="1">
    <source>
        <dbReference type="SAM" id="Phobius"/>
    </source>
</evidence>
<reference evidence="4" key="2">
    <citation type="submission" date="2025-09" db="UniProtKB">
        <authorList>
            <consortium name="Ensembl"/>
        </authorList>
    </citation>
    <scope>IDENTIFICATION</scope>
</reference>
<dbReference type="PROSITE" id="PS50853">
    <property type="entry name" value="FN3"/>
    <property type="match status" value="1"/>
</dbReference>
<gene>
    <name evidence="4" type="primary">LOC116043186</name>
</gene>
<dbReference type="InterPro" id="IPR036116">
    <property type="entry name" value="FN3_sf"/>
</dbReference>
<reference evidence="4" key="1">
    <citation type="submission" date="2025-08" db="UniProtKB">
        <authorList>
            <consortium name="Ensembl"/>
        </authorList>
    </citation>
    <scope>IDENTIFICATION</scope>
</reference>
<dbReference type="AlphaFoldDB" id="A0A8D0D240"/>
<feature type="transmembrane region" description="Helical" evidence="1">
    <location>
        <begin position="219"/>
        <end position="242"/>
    </location>
</feature>
<evidence type="ECO:0000259" key="3">
    <source>
        <dbReference type="PROSITE" id="PS50853"/>
    </source>
</evidence>
<dbReference type="InterPro" id="IPR050650">
    <property type="entry name" value="Type-II_Cytokine-TF_Rcpt"/>
</dbReference>
<evidence type="ECO:0000313" key="4">
    <source>
        <dbReference type="Ensembl" id="ENSSLUP00000032780.1"/>
    </source>
</evidence>
<dbReference type="GO" id="GO:0005886">
    <property type="term" value="C:plasma membrane"/>
    <property type="evidence" value="ECO:0007669"/>
    <property type="project" value="TreeGrafter"/>
</dbReference>
<name>A0A8D0D240_SANLU</name>
<accession>A0A8D0D240</accession>
<dbReference type="GO" id="GO:0004896">
    <property type="term" value="F:cytokine receptor activity"/>
    <property type="evidence" value="ECO:0007669"/>
    <property type="project" value="TreeGrafter"/>
</dbReference>
<keyword evidence="1" id="KW-0472">Membrane</keyword>
<keyword evidence="1" id="KW-0812">Transmembrane</keyword>
<feature type="domain" description="Fibronectin type-III" evidence="3">
    <location>
        <begin position="117"/>
        <end position="214"/>
    </location>
</feature>
<keyword evidence="1" id="KW-1133">Transmembrane helix</keyword>
<dbReference type="InterPro" id="IPR015373">
    <property type="entry name" value="Interferon/interleukin_rcp_dom"/>
</dbReference>
<dbReference type="Pfam" id="PF09294">
    <property type="entry name" value="Interfer-bind"/>
    <property type="match status" value="1"/>
</dbReference>